<accession>A0A8J8P516</accession>
<sequence length="127" mass="14711">MKELQEILIQLLSIRLDDVIIYVGDELLVIVYVLKVFHISGCIISIDAVLLIRFIHVELILDGPYLVLHYAEEPFLLLVHLTLERINFRTMGSCPNYRLDQQIDGLKCEDNLQQTCFSLLVNQLKSR</sequence>
<reference evidence="1" key="1">
    <citation type="submission" date="2019-06" db="EMBL/GenBank/DDBJ databases">
        <authorList>
            <person name="Zheng W."/>
        </authorList>
    </citation>
    <scope>NUCLEOTIDE SEQUENCE</scope>
    <source>
        <strain evidence="1">QDHG01</strain>
    </source>
</reference>
<organism evidence="1 2">
    <name type="scientific">Halteria grandinella</name>
    <dbReference type="NCBI Taxonomy" id="5974"/>
    <lineage>
        <taxon>Eukaryota</taxon>
        <taxon>Sar</taxon>
        <taxon>Alveolata</taxon>
        <taxon>Ciliophora</taxon>
        <taxon>Intramacronucleata</taxon>
        <taxon>Spirotrichea</taxon>
        <taxon>Stichotrichia</taxon>
        <taxon>Sporadotrichida</taxon>
        <taxon>Halteriidae</taxon>
        <taxon>Halteria</taxon>
    </lineage>
</organism>
<proteinExistence type="predicted"/>
<keyword evidence="2" id="KW-1185">Reference proteome</keyword>
<name>A0A8J8P516_HALGN</name>
<gene>
    <name evidence="1" type="ORF">FGO68_gene6941</name>
</gene>
<dbReference type="AlphaFoldDB" id="A0A8J8P516"/>
<evidence type="ECO:0000313" key="1">
    <source>
        <dbReference type="EMBL" id="TNV85721.1"/>
    </source>
</evidence>
<comment type="caution">
    <text evidence="1">The sequence shown here is derived from an EMBL/GenBank/DDBJ whole genome shotgun (WGS) entry which is preliminary data.</text>
</comment>
<protein>
    <submittedName>
        <fullName evidence="1">Uncharacterized protein</fullName>
    </submittedName>
</protein>
<dbReference type="EMBL" id="RRYP01001600">
    <property type="protein sequence ID" value="TNV85721.1"/>
    <property type="molecule type" value="Genomic_DNA"/>
</dbReference>
<evidence type="ECO:0000313" key="2">
    <source>
        <dbReference type="Proteomes" id="UP000785679"/>
    </source>
</evidence>
<dbReference type="Proteomes" id="UP000785679">
    <property type="component" value="Unassembled WGS sequence"/>
</dbReference>